<dbReference type="Proteomes" id="UP001519271">
    <property type="component" value="Unassembled WGS sequence"/>
</dbReference>
<reference evidence="2 3" key="1">
    <citation type="submission" date="2021-03" db="EMBL/GenBank/DDBJ databases">
        <title>Genomic Encyclopedia of Type Strains, Phase IV (KMG-IV): sequencing the most valuable type-strain genomes for metagenomic binning, comparative biology and taxonomic classification.</title>
        <authorList>
            <person name="Goeker M."/>
        </authorList>
    </citation>
    <scope>NUCLEOTIDE SEQUENCE [LARGE SCALE GENOMIC DNA]</scope>
    <source>
        <strain evidence="2 3">DSM 6139</strain>
    </source>
</reference>
<keyword evidence="2" id="KW-0808">Transferase</keyword>
<evidence type="ECO:0000313" key="2">
    <source>
        <dbReference type="EMBL" id="MBP1918438.1"/>
    </source>
</evidence>
<accession>A0ABS4G1L7</accession>
<sequence length="1604" mass="183985">MGKSQNREFQDNIRKRLSSPAFLKRLGPGRDAALFLSSDKTFIKDLHSLSSLLDFSGGTLLGMVKGHLSQIMDVPDMDLKDVYEYLIKKAFKDSRDREFSQTESDFASIYAAAYRELNRLESHSGSGEFHVVHSFAFLTKEEFEALEEDEYGKFMKAMDEDHILEIMKLSRELFGFNTLDHVAGVHHVGMRIARQLKALGLTIDLGRVSGALAGHDIGKYGVKQGEMGRVPYLHYYYSDIWFKKHGINYIRNIAVNHSTWDLELENLSLEALILIYSDFRVKNRKVNGKDTMYIYGLDDSFAVILDKLDNVDDAKRRRYEKVYAKLKDFEEYLKTLGVVTDAYAAPEPVPETLKNASLCFGKEIVDRLKYHAIDHNIRVMWQLRNEFSMESMLEEARSLRDWKDLREYIRILEEYSTYLTQNQKLQVISFLKENLVHPEDDIRHHSSEIIGRLIGTFDEDYRKELPLEETQPSSMVKGKDLLDSTLKSLLYPDHNTIESHRFFLGYSLGGIMQSLFKALPESRVCEYSEVVMRSYTASSLKNEDTSLFLAGSLRHIPCDAAVMEKYLTDMLSGTYIQRLAALEVLTSQDMTGAFSDSFIGTLRKKIHKIRPETETAEVYLLFRLSARLGDPSKRKALSDELEKRRSEISAIYLANLKSATHWIVKRVSIRLLLYYTLTGDGTMALNNAIHLCNLLKVSAIESVRRTAGNTLLALMGRLSPNERNEVSVELLRALEIEGHRFTEYIPKPLGKSLLFLPAKEFDEIIDDLLQKVKTSTSSVRSLILKTLGTSLESFIEFGFRDLKLSEEEKTERIKNMVRVLLYGLSDYDPLTIRSSFTTIGKVLFASGMVSDEHKRQLFDMIGKKLLTLLSHDDRNLLFLAQSAGLNHIYRFMSGYIHDHGDLKLTEAKRYAFFPGTFDPFTISHRNIAILIRDLGYEVYLAIDEFSWSKKTLPNKVRRSILNMSTAGELGLYLYPEDMPMNLSSSEDIRMLKDSFNGEVSMVCGSDVVENASSYKKPPTEDSIHSLRHLVFERSRGRSSKRRIRSILSDVMFLDLPKDLKEISSTQIRVNIDENRDISSLIDPLAQKYIYTNGFYQKTPVEKTLLQMSFLEKKIAPAYNEELDSEIRTLFGDDSETISSLVKSNYRRPSGRVLVLKDMNTGRPVGMSMFHWARSENILMEVGEPGLANLVREKNQGRIMILDGFFTDPPDRLRNYKQILLTETLSFATSRDYEYALYLPKHDLLNDLGFHSIMEHCNFRRLSDEHPLLYVDMRTPLVLNLDIDNILKDPFRTNQKLAAAISTARGRLQKAICGLFPGTLLIPYEPLMLHQGMIQKICKENGVSMKVTEPRTLGDLMCVPYGDILDRELIPNTVTKSLHTEKYFNSDMKDFTIKEVPFYLSLEDQVRTLASFKRPVILVDTLLHKGYRMKALNPLLKKEGIEVRKIITGILSARGLDLMAHKGYAVDSVYYIPRLKVWFNEIDLYPFIGGNALWRGSFPERNLIPSVNLILPYTSPNFILEAGNEALFELSRVSIESSLEILKVLEEEFHKYYERKLTLSSLGHVFTMPRVPDKGKDIAYDLSRSPSSYLESDLEQLMRYDRLIR</sequence>
<dbReference type="SUPFAM" id="SSF109604">
    <property type="entry name" value="HD-domain/PDEase-like"/>
    <property type="match status" value="1"/>
</dbReference>
<feature type="domain" description="Cytidyltransferase-like" evidence="1">
    <location>
        <begin position="912"/>
        <end position="1068"/>
    </location>
</feature>
<protein>
    <submittedName>
        <fullName evidence="2">Nicotinic acid mononucleotide adenylyltransferase</fullName>
    </submittedName>
</protein>
<dbReference type="InterPro" id="IPR014729">
    <property type="entry name" value="Rossmann-like_a/b/a_fold"/>
</dbReference>
<gene>
    <name evidence="2" type="ORF">J2Z34_000910</name>
</gene>
<dbReference type="InterPro" id="IPR004821">
    <property type="entry name" value="Cyt_trans-like"/>
</dbReference>
<dbReference type="InterPro" id="IPR016024">
    <property type="entry name" value="ARM-type_fold"/>
</dbReference>
<dbReference type="RefSeq" id="WP_209458669.1">
    <property type="nucleotide sequence ID" value="NZ_JAGGKC010000005.1"/>
</dbReference>
<dbReference type="Pfam" id="PF01467">
    <property type="entry name" value="CTP_transf_like"/>
    <property type="match status" value="1"/>
</dbReference>
<keyword evidence="2" id="KW-0548">Nucleotidyltransferase</keyword>
<dbReference type="SUPFAM" id="SSF48371">
    <property type="entry name" value="ARM repeat"/>
    <property type="match status" value="1"/>
</dbReference>
<dbReference type="EMBL" id="JAGGKC010000005">
    <property type="protein sequence ID" value="MBP1918438.1"/>
    <property type="molecule type" value="Genomic_DNA"/>
</dbReference>
<dbReference type="GO" id="GO:0016779">
    <property type="term" value="F:nucleotidyltransferase activity"/>
    <property type="evidence" value="ECO:0007669"/>
    <property type="project" value="UniProtKB-KW"/>
</dbReference>
<comment type="caution">
    <text evidence="2">The sequence shown here is derived from an EMBL/GenBank/DDBJ whole genome shotgun (WGS) entry which is preliminary data.</text>
</comment>
<dbReference type="SUPFAM" id="SSF52374">
    <property type="entry name" value="Nucleotidylyl transferase"/>
    <property type="match status" value="1"/>
</dbReference>
<organism evidence="2 3">
    <name type="scientific">Youngiibacter multivorans</name>
    <dbReference type="NCBI Taxonomy" id="937251"/>
    <lineage>
        <taxon>Bacteria</taxon>
        <taxon>Bacillati</taxon>
        <taxon>Bacillota</taxon>
        <taxon>Clostridia</taxon>
        <taxon>Eubacteriales</taxon>
        <taxon>Clostridiaceae</taxon>
        <taxon>Youngiibacter</taxon>
    </lineage>
</organism>
<dbReference type="Gene3D" id="3.40.50.620">
    <property type="entry name" value="HUPs"/>
    <property type="match status" value="1"/>
</dbReference>
<evidence type="ECO:0000313" key="3">
    <source>
        <dbReference type="Proteomes" id="UP001519271"/>
    </source>
</evidence>
<name>A0ABS4G1L7_9CLOT</name>
<evidence type="ECO:0000259" key="1">
    <source>
        <dbReference type="Pfam" id="PF01467"/>
    </source>
</evidence>
<proteinExistence type="predicted"/>
<keyword evidence="3" id="KW-1185">Reference proteome</keyword>